<evidence type="ECO:0000256" key="6">
    <source>
        <dbReference type="ARBA" id="ARBA00022989"/>
    </source>
</evidence>
<dbReference type="GO" id="GO:0009103">
    <property type="term" value="P:lipopolysaccharide biosynthetic process"/>
    <property type="evidence" value="ECO:0007669"/>
    <property type="project" value="UniProtKB-KW"/>
</dbReference>
<dbReference type="AlphaFoldDB" id="A0A1G2D4S4"/>
<dbReference type="Pfam" id="PF00535">
    <property type="entry name" value="Glycos_transf_2"/>
    <property type="match status" value="1"/>
</dbReference>
<reference evidence="10 11" key="1">
    <citation type="journal article" date="2016" name="Nat. Commun.">
        <title>Thousands of microbial genomes shed light on interconnected biogeochemical processes in an aquifer system.</title>
        <authorList>
            <person name="Anantharaman K."/>
            <person name="Brown C.T."/>
            <person name="Hug L.A."/>
            <person name="Sharon I."/>
            <person name="Castelle C.J."/>
            <person name="Probst A.J."/>
            <person name="Thomas B.C."/>
            <person name="Singh A."/>
            <person name="Wilkins M.J."/>
            <person name="Karaoz U."/>
            <person name="Brodie E.L."/>
            <person name="Williams K.H."/>
            <person name="Hubbard S.S."/>
            <person name="Banfield J.F."/>
        </authorList>
    </citation>
    <scope>NUCLEOTIDE SEQUENCE [LARGE SCALE GENOMIC DNA]</scope>
</reference>
<proteinExistence type="predicted"/>
<feature type="domain" description="Glycosyltransferase 2-like" evidence="9">
    <location>
        <begin position="5"/>
        <end position="168"/>
    </location>
</feature>
<dbReference type="EMBL" id="MHLL01000031">
    <property type="protein sequence ID" value="OGZ08635.1"/>
    <property type="molecule type" value="Genomic_DNA"/>
</dbReference>
<keyword evidence="6 8" id="KW-1133">Transmembrane helix</keyword>
<keyword evidence="7 8" id="KW-0472">Membrane</keyword>
<dbReference type="SUPFAM" id="SSF53448">
    <property type="entry name" value="Nucleotide-diphospho-sugar transferases"/>
    <property type="match status" value="1"/>
</dbReference>
<evidence type="ECO:0000313" key="10">
    <source>
        <dbReference type="EMBL" id="OGZ08635.1"/>
    </source>
</evidence>
<dbReference type="GO" id="GO:0099621">
    <property type="term" value="F:undecaprenyl-phosphate 4-deoxy-4-formamido-L-arabinose transferase activity"/>
    <property type="evidence" value="ECO:0007669"/>
    <property type="project" value="TreeGrafter"/>
</dbReference>
<dbReference type="Proteomes" id="UP000177996">
    <property type="component" value="Unassembled WGS sequence"/>
</dbReference>
<gene>
    <name evidence="10" type="ORF">A3D65_01915</name>
</gene>
<evidence type="ECO:0000256" key="4">
    <source>
        <dbReference type="ARBA" id="ARBA00022692"/>
    </source>
</evidence>
<accession>A0A1G2D4S4</accession>
<feature type="transmembrane region" description="Helical" evidence="8">
    <location>
        <begin position="239"/>
        <end position="261"/>
    </location>
</feature>
<organism evidence="10 11">
    <name type="scientific">Candidatus Lloydbacteria bacterium RIFCSPHIGHO2_02_FULL_50_13</name>
    <dbReference type="NCBI Taxonomy" id="1798661"/>
    <lineage>
        <taxon>Bacteria</taxon>
        <taxon>Candidatus Lloydiibacteriota</taxon>
    </lineage>
</organism>
<dbReference type="InterPro" id="IPR050256">
    <property type="entry name" value="Glycosyltransferase_2"/>
</dbReference>
<dbReference type="GO" id="GO:0005886">
    <property type="term" value="C:plasma membrane"/>
    <property type="evidence" value="ECO:0007669"/>
    <property type="project" value="TreeGrafter"/>
</dbReference>
<evidence type="ECO:0000256" key="5">
    <source>
        <dbReference type="ARBA" id="ARBA00022985"/>
    </source>
</evidence>
<keyword evidence="5" id="KW-0448">Lipopolysaccharide biosynthesis</keyword>
<dbReference type="STRING" id="1798661.A3D65_01915"/>
<dbReference type="PANTHER" id="PTHR48090:SF3">
    <property type="entry name" value="UNDECAPRENYL-PHOSPHATE 4-DEOXY-4-FORMAMIDO-L-ARABINOSE TRANSFERASE"/>
    <property type="match status" value="1"/>
</dbReference>
<keyword evidence="1" id="KW-1003">Cell membrane</keyword>
<evidence type="ECO:0000256" key="8">
    <source>
        <dbReference type="SAM" id="Phobius"/>
    </source>
</evidence>
<dbReference type="InterPro" id="IPR029044">
    <property type="entry name" value="Nucleotide-diphossugar_trans"/>
</dbReference>
<evidence type="ECO:0000256" key="3">
    <source>
        <dbReference type="ARBA" id="ARBA00022679"/>
    </source>
</evidence>
<keyword evidence="4 8" id="KW-0812">Transmembrane</keyword>
<dbReference type="CDD" id="cd04187">
    <property type="entry name" value="DPM1_like_bac"/>
    <property type="match status" value="1"/>
</dbReference>
<dbReference type="PANTHER" id="PTHR48090">
    <property type="entry name" value="UNDECAPRENYL-PHOSPHATE 4-DEOXY-4-FORMAMIDO-L-ARABINOSE TRANSFERASE-RELATED"/>
    <property type="match status" value="1"/>
</dbReference>
<name>A0A1G2D4S4_9BACT</name>
<dbReference type="Gene3D" id="3.90.550.10">
    <property type="entry name" value="Spore Coat Polysaccharide Biosynthesis Protein SpsA, Chain A"/>
    <property type="match status" value="1"/>
</dbReference>
<protein>
    <submittedName>
        <fullName evidence="10">Glycosyl transferase</fullName>
    </submittedName>
</protein>
<dbReference type="InterPro" id="IPR001173">
    <property type="entry name" value="Glyco_trans_2-like"/>
</dbReference>
<keyword evidence="2" id="KW-0328">Glycosyltransferase</keyword>
<evidence type="ECO:0000256" key="7">
    <source>
        <dbReference type="ARBA" id="ARBA00023136"/>
    </source>
</evidence>
<evidence type="ECO:0000259" key="9">
    <source>
        <dbReference type="Pfam" id="PF00535"/>
    </source>
</evidence>
<comment type="caution">
    <text evidence="10">The sequence shown here is derived from an EMBL/GenBank/DDBJ whole genome shotgun (WGS) entry which is preliminary data.</text>
</comment>
<evidence type="ECO:0000256" key="2">
    <source>
        <dbReference type="ARBA" id="ARBA00022676"/>
    </source>
</evidence>
<evidence type="ECO:0000256" key="1">
    <source>
        <dbReference type="ARBA" id="ARBA00022475"/>
    </source>
</evidence>
<evidence type="ECO:0000313" key="11">
    <source>
        <dbReference type="Proteomes" id="UP000177996"/>
    </source>
</evidence>
<keyword evidence="3 10" id="KW-0808">Transferase</keyword>
<sequence>MPKISVVTPIHNERENIPEFHKELSAALSVFKGDYEVVAVDDCSTDESWAELERTARRDATFRAIRFRANQGQTAALMAGIHHARGDIIVMIDSDLENDPADIPRLVAALDDGKYDIVSGWRKDRWGDQGLSRRLPSIIANWLISRITRLRLHDHGCTLKAYRREVFEGVELYGDMHRFVAGYLSWRGARVSELPVAHHPRRHGMSHYGLSRIFPVLLDLIVIKFLNTYMNHPMRFFGGLGFVAFLIGLVAGFIAVALKLLDIRAFVDTPLPVFSAMFLIVGIQMIVMGILAEMLMRTYYESQGKRTYMVADKINMDLVAVHK</sequence>
<feature type="transmembrane region" description="Helical" evidence="8">
    <location>
        <begin position="273"/>
        <end position="296"/>
    </location>
</feature>